<organism evidence="2 3">
    <name type="scientific">Streptomyces montanus</name>
    <dbReference type="NCBI Taxonomy" id="2580423"/>
    <lineage>
        <taxon>Bacteria</taxon>
        <taxon>Bacillati</taxon>
        <taxon>Actinomycetota</taxon>
        <taxon>Actinomycetes</taxon>
        <taxon>Kitasatosporales</taxon>
        <taxon>Streptomycetaceae</taxon>
        <taxon>Streptomyces</taxon>
    </lineage>
</organism>
<evidence type="ECO:0000313" key="2">
    <source>
        <dbReference type="EMBL" id="TLS41689.1"/>
    </source>
</evidence>
<name>A0A5R9FGL5_9ACTN</name>
<feature type="compositionally biased region" description="Low complexity" evidence="1">
    <location>
        <begin position="30"/>
        <end position="49"/>
    </location>
</feature>
<dbReference type="EMBL" id="VBZC01000051">
    <property type="protein sequence ID" value="TLS41689.1"/>
    <property type="molecule type" value="Genomic_DNA"/>
</dbReference>
<reference evidence="2 3" key="1">
    <citation type="submission" date="2019-05" db="EMBL/GenBank/DDBJ databases">
        <title>Streptomyces sp. NEAU-C151, a novel actinomycete isolated from soil.</title>
        <authorList>
            <person name="Han L."/>
            <person name="Jiang H."/>
        </authorList>
    </citation>
    <scope>NUCLEOTIDE SEQUENCE [LARGE SCALE GENOMIC DNA]</scope>
    <source>
        <strain evidence="2 3">NEAU-C151</strain>
    </source>
</reference>
<proteinExistence type="predicted"/>
<protein>
    <submittedName>
        <fullName evidence="2">Uncharacterized protein</fullName>
    </submittedName>
</protein>
<feature type="compositionally biased region" description="Pro residues" evidence="1">
    <location>
        <begin position="1"/>
        <end position="10"/>
    </location>
</feature>
<dbReference type="AlphaFoldDB" id="A0A5R9FGL5"/>
<sequence length="89" mass="9788">MRPPRTPSAPPTHRTHGTHRTRRTHRVSRVSRTSRTAGTPRTRTGRPPRISSCRFSPRARRVCSRRTDTPGAGGAHARARLPAAGPPDP</sequence>
<feature type="region of interest" description="Disordered" evidence="1">
    <location>
        <begin position="1"/>
        <end position="89"/>
    </location>
</feature>
<gene>
    <name evidence="2" type="ORF">FE633_34580</name>
</gene>
<dbReference type="Proteomes" id="UP000305906">
    <property type="component" value="Unassembled WGS sequence"/>
</dbReference>
<evidence type="ECO:0000256" key="1">
    <source>
        <dbReference type="SAM" id="MobiDB-lite"/>
    </source>
</evidence>
<feature type="compositionally biased region" description="Basic residues" evidence="1">
    <location>
        <begin position="13"/>
        <end position="29"/>
    </location>
</feature>
<keyword evidence="3" id="KW-1185">Reference proteome</keyword>
<comment type="caution">
    <text evidence="2">The sequence shown here is derived from an EMBL/GenBank/DDBJ whole genome shotgun (WGS) entry which is preliminary data.</text>
</comment>
<accession>A0A5R9FGL5</accession>
<evidence type="ECO:0000313" key="3">
    <source>
        <dbReference type="Proteomes" id="UP000305906"/>
    </source>
</evidence>